<gene>
    <name evidence="3" type="primary">LOC114251153</name>
</gene>
<dbReference type="KEGG" id="bman:114251153"/>
<feature type="signal peptide" evidence="1">
    <location>
        <begin position="1"/>
        <end position="22"/>
    </location>
</feature>
<sequence length="220" mass="24466">MGRIRVIFVCVSIILSSQQSYAQCPDTALASLLRQILTPSKAPMAIQAIKSAAEDTGRTMFVPETIKSRRVIVPSQNMFEPIAVPREREIVPLSSIVPANDCPIRILANEIARAPIEVRVQPNEFPCDCQRALTRPRVECQTQSVIPFEQYPVNEFYRSAPVVNYMSPQMYPERQPAGNPYLPIASPISALSTTSSNFLPPPTQARSHFLRKVPIPPPTL</sequence>
<protein>
    <submittedName>
        <fullName evidence="3">Uncharacterized protein LOC114251153</fullName>
    </submittedName>
</protein>
<dbReference type="Proteomes" id="UP000504629">
    <property type="component" value="Unplaced"/>
</dbReference>
<accession>A0A6J2KGI5</accession>
<evidence type="ECO:0000256" key="1">
    <source>
        <dbReference type="SAM" id="SignalP"/>
    </source>
</evidence>
<dbReference type="OrthoDB" id="7465066at2759"/>
<organism evidence="2 3">
    <name type="scientific">Bombyx mandarina</name>
    <name type="common">Wild silk moth</name>
    <name type="synonym">Wild silkworm</name>
    <dbReference type="NCBI Taxonomy" id="7092"/>
    <lineage>
        <taxon>Eukaryota</taxon>
        <taxon>Metazoa</taxon>
        <taxon>Ecdysozoa</taxon>
        <taxon>Arthropoda</taxon>
        <taxon>Hexapoda</taxon>
        <taxon>Insecta</taxon>
        <taxon>Pterygota</taxon>
        <taxon>Neoptera</taxon>
        <taxon>Endopterygota</taxon>
        <taxon>Lepidoptera</taxon>
        <taxon>Glossata</taxon>
        <taxon>Ditrysia</taxon>
        <taxon>Bombycoidea</taxon>
        <taxon>Bombycidae</taxon>
        <taxon>Bombycinae</taxon>
        <taxon>Bombyx</taxon>
    </lineage>
</organism>
<reference evidence="3" key="1">
    <citation type="submission" date="2025-08" db="UniProtKB">
        <authorList>
            <consortium name="RefSeq"/>
        </authorList>
    </citation>
    <scope>IDENTIFICATION</scope>
    <source>
        <tissue evidence="3">Silk gland</tissue>
    </source>
</reference>
<evidence type="ECO:0000313" key="2">
    <source>
        <dbReference type="Proteomes" id="UP000504629"/>
    </source>
</evidence>
<dbReference type="AlphaFoldDB" id="A0A6J2KGI5"/>
<evidence type="ECO:0000313" key="3">
    <source>
        <dbReference type="RefSeq" id="XP_028041135.1"/>
    </source>
</evidence>
<dbReference type="GeneID" id="114251153"/>
<keyword evidence="1" id="KW-0732">Signal</keyword>
<feature type="chain" id="PRO_5026825012" evidence="1">
    <location>
        <begin position="23"/>
        <end position="220"/>
    </location>
</feature>
<name>A0A6J2KGI5_BOMMA</name>
<keyword evidence="2" id="KW-1185">Reference proteome</keyword>
<proteinExistence type="predicted"/>
<dbReference type="RefSeq" id="XP_028041135.1">
    <property type="nucleotide sequence ID" value="XM_028185334.1"/>
</dbReference>